<dbReference type="AlphaFoldDB" id="A0A9D4KDM0"/>
<reference evidence="1" key="1">
    <citation type="journal article" date="2019" name="bioRxiv">
        <title>The Genome of the Zebra Mussel, Dreissena polymorpha: A Resource for Invasive Species Research.</title>
        <authorList>
            <person name="McCartney M.A."/>
            <person name="Auch B."/>
            <person name="Kono T."/>
            <person name="Mallez S."/>
            <person name="Zhang Y."/>
            <person name="Obille A."/>
            <person name="Becker A."/>
            <person name="Abrahante J.E."/>
            <person name="Garbe J."/>
            <person name="Badalamenti J.P."/>
            <person name="Herman A."/>
            <person name="Mangelson H."/>
            <person name="Liachko I."/>
            <person name="Sullivan S."/>
            <person name="Sone E.D."/>
            <person name="Koren S."/>
            <person name="Silverstein K.A.T."/>
            <person name="Beckman K.B."/>
            <person name="Gohl D.M."/>
        </authorList>
    </citation>
    <scope>NUCLEOTIDE SEQUENCE</scope>
    <source>
        <strain evidence="1">Duluth1</strain>
        <tissue evidence="1">Whole animal</tissue>
    </source>
</reference>
<organism evidence="1 2">
    <name type="scientific">Dreissena polymorpha</name>
    <name type="common">Zebra mussel</name>
    <name type="synonym">Mytilus polymorpha</name>
    <dbReference type="NCBI Taxonomy" id="45954"/>
    <lineage>
        <taxon>Eukaryota</taxon>
        <taxon>Metazoa</taxon>
        <taxon>Spiralia</taxon>
        <taxon>Lophotrochozoa</taxon>
        <taxon>Mollusca</taxon>
        <taxon>Bivalvia</taxon>
        <taxon>Autobranchia</taxon>
        <taxon>Heteroconchia</taxon>
        <taxon>Euheterodonta</taxon>
        <taxon>Imparidentia</taxon>
        <taxon>Neoheterodontei</taxon>
        <taxon>Myida</taxon>
        <taxon>Dreissenoidea</taxon>
        <taxon>Dreissenidae</taxon>
        <taxon>Dreissena</taxon>
    </lineage>
</organism>
<gene>
    <name evidence="1" type="ORF">DPMN_110957</name>
</gene>
<evidence type="ECO:0000313" key="1">
    <source>
        <dbReference type="EMBL" id="KAH3837564.1"/>
    </source>
</evidence>
<dbReference type="Proteomes" id="UP000828390">
    <property type="component" value="Unassembled WGS sequence"/>
</dbReference>
<reference evidence="1" key="2">
    <citation type="submission" date="2020-11" db="EMBL/GenBank/DDBJ databases">
        <authorList>
            <person name="McCartney M.A."/>
            <person name="Auch B."/>
            <person name="Kono T."/>
            <person name="Mallez S."/>
            <person name="Becker A."/>
            <person name="Gohl D.M."/>
            <person name="Silverstein K.A.T."/>
            <person name="Koren S."/>
            <person name="Bechman K.B."/>
            <person name="Herman A."/>
            <person name="Abrahante J.E."/>
            <person name="Garbe J."/>
        </authorList>
    </citation>
    <scope>NUCLEOTIDE SEQUENCE</scope>
    <source>
        <strain evidence="1">Duluth1</strain>
        <tissue evidence="1">Whole animal</tissue>
    </source>
</reference>
<evidence type="ECO:0000313" key="2">
    <source>
        <dbReference type="Proteomes" id="UP000828390"/>
    </source>
</evidence>
<keyword evidence="2" id="KW-1185">Reference proteome</keyword>
<accession>A0A9D4KDM0</accession>
<proteinExistence type="predicted"/>
<name>A0A9D4KDM0_DREPO</name>
<dbReference type="EMBL" id="JAIWYP010000004">
    <property type="protein sequence ID" value="KAH3837564.1"/>
    <property type="molecule type" value="Genomic_DNA"/>
</dbReference>
<protein>
    <submittedName>
        <fullName evidence="1">Uncharacterized protein</fullName>
    </submittedName>
</protein>
<sequence length="169" mass="18677">MESIHSVDQSCHIGTQLSDRPVSDRVTNVISGHIIDQSIWNRDKALTTSVNRVTTLTSLSGTGHNIYQSVWNRDTAVTTSVRSGHNIDQSVWNRDTSVTNRDTILASQSGVHYVRVRSVKRLTSLSLCHNIDQSICNRVTVLTSLSLGHNIDQSICNRVTALTSLSRAH</sequence>
<comment type="caution">
    <text evidence="1">The sequence shown here is derived from an EMBL/GenBank/DDBJ whole genome shotgun (WGS) entry which is preliminary data.</text>
</comment>